<feature type="non-terminal residue" evidence="1">
    <location>
        <position position="158"/>
    </location>
</feature>
<evidence type="ECO:0000313" key="1">
    <source>
        <dbReference type="EMBL" id="TMQ71159.1"/>
    </source>
</evidence>
<proteinExistence type="predicted"/>
<reference evidence="1 2" key="1">
    <citation type="journal article" date="2019" name="Nat. Microbiol.">
        <title>Mediterranean grassland soil C-N compound turnover is dependent on rainfall and depth, and is mediated by genomically divergent microorganisms.</title>
        <authorList>
            <person name="Diamond S."/>
            <person name="Andeer P.F."/>
            <person name="Li Z."/>
            <person name="Crits-Christoph A."/>
            <person name="Burstein D."/>
            <person name="Anantharaman K."/>
            <person name="Lane K.R."/>
            <person name="Thomas B.C."/>
            <person name="Pan C."/>
            <person name="Northen T.R."/>
            <person name="Banfield J.F."/>
        </authorList>
    </citation>
    <scope>NUCLEOTIDE SEQUENCE [LARGE SCALE GENOMIC DNA]</scope>
    <source>
        <strain evidence="1">WS_11</strain>
    </source>
</reference>
<dbReference type="EMBL" id="VBPB01000181">
    <property type="protein sequence ID" value="TMQ71159.1"/>
    <property type="molecule type" value="Genomic_DNA"/>
</dbReference>
<evidence type="ECO:0000313" key="2">
    <source>
        <dbReference type="Proteomes" id="UP000319771"/>
    </source>
</evidence>
<comment type="caution">
    <text evidence="1">The sequence shown here is derived from an EMBL/GenBank/DDBJ whole genome shotgun (WGS) entry which is preliminary data.</text>
</comment>
<gene>
    <name evidence="1" type="ORF">E6K81_10750</name>
</gene>
<dbReference type="Proteomes" id="UP000319771">
    <property type="component" value="Unassembled WGS sequence"/>
</dbReference>
<sequence>MARADEAASLPSKPMDFGTRGPVRVTESIVAARSGVVAKKPAARTAAAALSVASGSIKNAPISTGLNGEQTNPAVVGDAGDPIVIWTDTRNGPSDIYAQKLTPTMAPLWIPNGLPVCKATGGQVSPQAASDGAGGVIVVWEDHRADAGDIYAQRINSL</sequence>
<accession>A0A538U638</accession>
<organism evidence="1 2">
    <name type="scientific">Eiseniibacteriota bacterium</name>
    <dbReference type="NCBI Taxonomy" id="2212470"/>
    <lineage>
        <taxon>Bacteria</taxon>
        <taxon>Candidatus Eiseniibacteriota</taxon>
    </lineage>
</organism>
<dbReference type="AlphaFoldDB" id="A0A538U638"/>
<protein>
    <submittedName>
        <fullName evidence="1">Uncharacterized protein</fullName>
    </submittedName>
</protein>
<name>A0A538U638_UNCEI</name>